<comment type="caution">
    <text evidence="1">The sequence shown here is derived from an EMBL/GenBank/DDBJ whole genome shotgun (WGS) entry which is preliminary data.</text>
</comment>
<sequence length="133" mass="14129">MSNQINKTAQDLLENAQVILESLEGSLFRLYVSYDQCNLSDDKTKAMMSVCGMLANGALEDIESASAKTKSNISLFVSQATGILVMLDELSDLNLSKGYTAAAIHGLLLAAEQLRESLEVASEAVMAGGSHNA</sequence>
<accession>A0A3R9FPN7</accession>
<name>A0A3R9FPN7_ACIJO</name>
<protein>
    <submittedName>
        <fullName evidence="1">Uncharacterized protein</fullName>
    </submittedName>
</protein>
<gene>
    <name evidence="1" type="ORF">EGT73_10540</name>
</gene>
<evidence type="ECO:0000313" key="2">
    <source>
        <dbReference type="Proteomes" id="UP000277537"/>
    </source>
</evidence>
<dbReference type="AlphaFoldDB" id="A0A3R9FPN7"/>
<organism evidence="1 2">
    <name type="scientific">Acinetobacter johnsonii</name>
    <dbReference type="NCBI Taxonomy" id="40214"/>
    <lineage>
        <taxon>Bacteria</taxon>
        <taxon>Pseudomonadati</taxon>
        <taxon>Pseudomonadota</taxon>
        <taxon>Gammaproteobacteria</taxon>
        <taxon>Moraxellales</taxon>
        <taxon>Moraxellaceae</taxon>
        <taxon>Acinetobacter</taxon>
    </lineage>
</organism>
<reference evidence="1 2" key="1">
    <citation type="submission" date="2018-10" db="EMBL/GenBank/DDBJ databases">
        <title>Transmission dynamics of multidrug resistant bacteria on intensive care unit surfaces.</title>
        <authorList>
            <person name="D'Souza A.W."/>
            <person name="Potter R.F."/>
            <person name="Wallace M."/>
            <person name="Shupe A."/>
            <person name="Patel S."/>
            <person name="Sun S."/>
            <person name="Gul D."/>
            <person name="Kwon J.H."/>
            <person name="Andleeb S."/>
            <person name="Burnham C.-A.D."/>
            <person name="Dantas G."/>
        </authorList>
    </citation>
    <scope>NUCLEOTIDE SEQUENCE [LARGE SCALE GENOMIC DNA]</scope>
    <source>
        <strain evidence="1 2">AJ_385</strain>
    </source>
</reference>
<dbReference type="Proteomes" id="UP000277537">
    <property type="component" value="Unassembled WGS sequence"/>
</dbReference>
<proteinExistence type="predicted"/>
<evidence type="ECO:0000313" key="1">
    <source>
        <dbReference type="EMBL" id="RSE22417.1"/>
    </source>
</evidence>
<dbReference type="EMBL" id="RHXE01000022">
    <property type="protein sequence ID" value="RSE22417.1"/>
    <property type="molecule type" value="Genomic_DNA"/>
</dbReference>
<dbReference type="RefSeq" id="WP_125274242.1">
    <property type="nucleotide sequence ID" value="NZ_RHXE01000022.1"/>
</dbReference>